<proteinExistence type="predicted"/>
<dbReference type="RefSeq" id="XP_001587739.1">
    <property type="nucleotide sequence ID" value="XM_001587689.1"/>
</dbReference>
<accession>A0A1D9QGY2</accession>
<sequence length="297" mass="33623">MTSRSGLSVIEHHGSFPATQVYTLIPKFLDNKETLEWLGWTSQKAVEIWARWTTINTVEEGRGTIFEVEFLEHATGHIPYNELGDSADDWEEHMKNWGVGSELINAIMDAEFLNVRLTDDSRAENRDALNTSVATDTASRTSNVPGHLALYKVISTDRVRRDKEGNIEIGSLVNGTPSDFRGFGGTMLYFAPDLKIAEHYRNYIKRRAPTSQALIIRLSLSNAFIEKLPPHIIEFGDLWRQVIHTCRSGLNLKDNLKYIHRLPLIITPIAHSPNIAIAMLQDWQQVVIGHVLRLEGQ</sequence>
<reference evidence="2" key="1">
    <citation type="journal article" date="2017" name="Genome Biol. Evol.">
        <title>The complete genome sequence of the phytopathogenic fungus Sclerotinia sclerotiorum reveals insights into the genome architecture of broad host range pathogens.</title>
        <authorList>
            <person name="Derbyshire M."/>
            <person name="Denton-Giles M."/>
            <person name="Hegedus D."/>
            <person name="Seifbarghy S."/>
            <person name="Rollins J."/>
            <person name="van Kan J."/>
            <person name="Seidl M.F."/>
            <person name="Faino L."/>
            <person name="Mbengue M."/>
            <person name="Navaud O."/>
            <person name="Raffaele S."/>
            <person name="Hammond-Kosack K."/>
            <person name="Heard S."/>
            <person name="Oliver R."/>
        </authorList>
    </citation>
    <scope>NUCLEOTIDE SEQUENCE [LARGE SCALE GENOMIC DNA]</scope>
    <source>
        <strain evidence="2">ATCC 18683 / 1980 / Ss-1</strain>
    </source>
</reference>
<organism evidence="1 2">
    <name type="scientific">Sclerotinia sclerotiorum (strain ATCC 18683 / 1980 / Ss-1)</name>
    <name type="common">White mold</name>
    <name type="synonym">Whetzelinia sclerotiorum</name>
    <dbReference type="NCBI Taxonomy" id="665079"/>
    <lineage>
        <taxon>Eukaryota</taxon>
        <taxon>Fungi</taxon>
        <taxon>Dikarya</taxon>
        <taxon>Ascomycota</taxon>
        <taxon>Pezizomycotina</taxon>
        <taxon>Leotiomycetes</taxon>
        <taxon>Helotiales</taxon>
        <taxon>Sclerotiniaceae</taxon>
        <taxon>Sclerotinia</taxon>
    </lineage>
</organism>
<dbReference type="KEGG" id="ssl:SS1G_10979"/>
<name>A0A1D9QGY2_SCLS1</name>
<dbReference type="Proteomes" id="UP000177798">
    <property type="component" value="Chromosome 12"/>
</dbReference>
<dbReference type="VEuPathDB" id="FungiDB:sscle_12g089380"/>
<dbReference type="AlphaFoldDB" id="A0A1D9QGY2"/>
<evidence type="ECO:0000313" key="2">
    <source>
        <dbReference type="Proteomes" id="UP000177798"/>
    </source>
</evidence>
<evidence type="ECO:0000313" key="1">
    <source>
        <dbReference type="EMBL" id="APA14168.1"/>
    </source>
</evidence>
<dbReference type="OrthoDB" id="5429780at2759"/>
<dbReference type="EMBL" id="CP017825">
    <property type="protein sequence ID" value="APA14168.1"/>
    <property type="molecule type" value="Genomic_DNA"/>
</dbReference>
<protein>
    <submittedName>
        <fullName evidence="1">Uncharacterized protein</fullName>
    </submittedName>
</protein>
<gene>
    <name evidence="1" type="ORF">sscle_12g089380</name>
</gene>